<dbReference type="PANTHER" id="PTHR46648">
    <property type="entry name" value="HIT FAMILY PROTEIN 1"/>
    <property type="match status" value="1"/>
</dbReference>
<dbReference type="InterPro" id="IPR001310">
    <property type="entry name" value="Histidine_triad_HIT"/>
</dbReference>
<sequence>MGDCLFCRIVEGEIPSRRVYEDDTVIAFLDINPWQLGHTLVIPRRHVVDALADGSALAEVAPAVHTVGNLLKERLGASACNILSNAGADSGQEVFHLHVHVLPRYPDNPGIGNMRGSIDEDLDSVHARILGR</sequence>
<dbReference type="SUPFAM" id="SSF54197">
    <property type="entry name" value="HIT-like"/>
    <property type="match status" value="1"/>
</dbReference>
<dbReference type="GO" id="GO:0003824">
    <property type="term" value="F:catalytic activity"/>
    <property type="evidence" value="ECO:0007669"/>
    <property type="project" value="InterPro"/>
</dbReference>
<evidence type="ECO:0000313" key="5">
    <source>
        <dbReference type="EMBL" id="RRD49298.1"/>
    </source>
</evidence>
<dbReference type="InterPro" id="IPR036265">
    <property type="entry name" value="HIT-like_sf"/>
</dbReference>
<dbReference type="EMBL" id="RQYT01000019">
    <property type="protein sequence ID" value="RRD49298.1"/>
    <property type="molecule type" value="Genomic_DNA"/>
</dbReference>
<organism evidence="5 6">
    <name type="scientific">Arachnia propionica</name>
    <dbReference type="NCBI Taxonomy" id="1750"/>
    <lineage>
        <taxon>Bacteria</taxon>
        <taxon>Bacillati</taxon>
        <taxon>Actinomycetota</taxon>
        <taxon>Actinomycetes</taxon>
        <taxon>Propionibacteriales</taxon>
        <taxon>Propionibacteriaceae</taxon>
        <taxon>Arachnia</taxon>
    </lineage>
</organism>
<feature type="domain" description="HIT" evidence="4">
    <location>
        <begin position="5"/>
        <end position="111"/>
    </location>
</feature>
<comment type="caution">
    <text evidence="5">The sequence shown here is derived from an EMBL/GenBank/DDBJ whole genome shotgun (WGS) entry which is preliminary data.</text>
</comment>
<dbReference type="PANTHER" id="PTHR46648:SF1">
    <property type="entry name" value="ADENOSINE 5'-MONOPHOSPHORAMIDASE HNT1"/>
    <property type="match status" value="1"/>
</dbReference>
<dbReference type="InterPro" id="IPR019808">
    <property type="entry name" value="Histidine_triad_CS"/>
</dbReference>
<feature type="short sequence motif" description="Histidine triad motif" evidence="2 3">
    <location>
        <begin position="96"/>
        <end position="100"/>
    </location>
</feature>
<feature type="active site" description="Tele-AMP-histidine intermediate" evidence="1">
    <location>
        <position position="98"/>
    </location>
</feature>
<accession>A0A3P1WTP9</accession>
<gene>
    <name evidence="5" type="ORF">EII35_09015</name>
</gene>
<dbReference type="AlphaFoldDB" id="A0A3P1WTP9"/>
<dbReference type="Proteomes" id="UP000280935">
    <property type="component" value="Unassembled WGS sequence"/>
</dbReference>
<dbReference type="PRINTS" id="PR00332">
    <property type="entry name" value="HISTRIAD"/>
</dbReference>
<dbReference type="PROSITE" id="PS00892">
    <property type="entry name" value="HIT_1"/>
    <property type="match status" value="1"/>
</dbReference>
<dbReference type="OrthoDB" id="9784774at2"/>
<evidence type="ECO:0000256" key="2">
    <source>
        <dbReference type="PIRSR" id="PIRSR601310-3"/>
    </source>
</evidence>
<name>A0A3P1WTP9_9ACTN</name>
<evidence type="ECO:0000313" key="6">
    <source>
        <dbReference type="Proteomes" id="UP000280935"/>
    </source>
</evidence>
<reference evidence="5 6" key="1">
    <citation type="submission" date="2018-11" db="EMBL/GenBank/DDBJ databases">
        <title>Genomes From Bacteria Associated with the Canine Oral Cavity: a Test Case for Automated Genome-Based Taxonomic Assignment.</title>
        <authorList>
            <person name="Coil D.A."/>
            <person name="Jospin G."/>
            <person name="Darling A.E."/>
            <person name="Wallis C."/>
            <person name="Davis I.J."/>
            <person name="Harris S."/>
            <person name="Eisen J.A."/>
            <person name="Holcombe L.J."/>
            <person name="O'Flynn C."/>
        </authorList>
    </citation>
    <scope>NUCLEOTIDE SEQUENCE [LARGE SCALE GENOMIC DNA]</scope>
    <source>
        <strain evidence="5 6">OH2822_COT-296</strain>
    </source>
</reference>
<dbReference type="PROSITE" id="PS51084">
    <property type="entry name" value="HIT_2"/>
    <property type="match status" value="1"/>
</dbReference>
<dbReference type="InterPro" id="IPR011146">
    <property type="entry name" value="HIT-like"/>
</dbReference>
<dbReference type="Pfam" id="PF01230">
    <property type="entry name" value="HIT"/>
    <property type="match status" value="1"/>
</dbReference>
<dbReference type="Gene3D" id="3.30.428.10">
    <property type="entry name" value="HIT-like"/>
    <property type="match status" value="1"/>
</dbReference>
<proteinExistence type="predicted"/>
<dbReference type="RefSeq" id="WP_125228138.1">
    <property type="nucleotide sequence ID" value="NZ_RQYT01000019.1"/>
</dbReference>
<dbReference type="GO" id="GO:0009117">
    <property type="term" value="P:nucleotide metabolic process"/>
    <property type="evidence" value="ECO:0007669"/>
    <property type="project" value="TreeGrafter"/>
</dbReference>
<evidence type="ECO:0000256" key="1">
    <source>
        <dbReference type="PIRSR" id="PIRSR601310-1"/>
    </source>
</evidence>
<evidence type="ECO:0000259" key="4">
    <source>
        <dbReference type="PROSITE" id="PS51084"/>
    </source>
</evidence>
<evidence type="ECO:0000256" key="3">
    <source>
        <dbReference type="PROSITE-ProRule" id="PRU00464"/>
    </source>
</evidence>
<protein>
    <submittedName>
        <fullName evidence="5">HIT domain-containing protein</fullName>
    </submittedName>
</protein>